<dbReference type="AlphaFoldDB" id="A0AAE1U9Q6"/>
<evidence type="ECO:0000313" key="4">
    <source>
        <dbReference type="EMBL" id="KAK4315467.1"/>
    </source>
</evidence>
<dbReference type="PANTHER" id="PTHR46957:SF1">
    <property type="entry name" value="PHOSPHATIDYLINOSITOL PHOSPHATASE PTPRQ"/>
    <property type="match status" value="1"/>
</dbReference>
<feature type="region of interest" description="Disordered" evidence="1">
    <location>
        <begin position="575"/>
        <end position="625"/>
    </location>
</feature>
<sequence length="625" mass="67742">MEASWDPVTSPGNCNLTYRVSWNHTTNLEPYITTENYFNITGLSYFTTYEVCVDPLVEGLTTIKKCEISTTVTSVPGGPPENIIGVSSTTEDLTVEWDPPATPNGVITNYLVNWSPDDPSEPISTTATTYTLTDLEPCTDYTISISAATAKGNGPPGDASQTTLPKAPGPPTNVTAAMVLNHSDRLDVTWLQPPSRCTITINTISWSLNSTGDLIHRVTIDANESYAITGLDPWTTYLVCVSASTLGGDGPDGHCIKQTTDQDIPFGPPQNISARTIMAETVQVDWDPPASPNGFITNYVVTWSSTDQGEHMAVINNTTYTMTDLLPCTSYIITVSAATTKGNGPPGLTEGNSSISVPGGPPENIKMVKSTMESVTVEWDPPAIPNSVITKYTVFITPNDALTQITGTKYTANGLQPNTTYNITITAVNCIGNGPPGSILGETKPAATTPDGSANAWVIVGVVMCSLLMLGILLVVVVTLVKRTKGRKDDDDDRSDTLTFYTGKNLFSVKTYSNFNVVKYLAVRERLVMHHYYKGIKKNSTSRGRRWLAAVALGEARTPSEEFFEPLNDLINKNLPSTSEHNHDDFMEPSRTEIPDPEDDDFVEPPATDQAPPEDDFDHKTMTNN</sequence>
<dbReference type="PANTHER" id="PTHR46957">
    <property type="entry name" value="CYTOKINE RECEPTOR"/>
    <property type="match status" value="1"/>
</dbReference>
<dbReference type="PROSITE" id="PS50853">
    <property type="entry name" value="FN3"/>
    <property type="match status" value="5"/>
</dbReference>
<feature type="domain" description="Fibronectin type-III" evidence="3">
    <location>
        <begin position="170"/>
        <end position="263"/>
    </location>
</feature>
<dbReference type="InterPro" id="IPR013783">
    <property type="entry name" value="Ig-like_fold"/>
</dbReference>
<keyword evidence="2" id="KW-0472">Membrane</keyword>
<dbReference type="Pfam" id="PF00041">
    <property type="entry name" value="fn3"/>
    <property type="match status" value="4"/>
</dbReference>
<keyword evidence="2" id="KW-1133">Transmembrane helix</keyword>
<name>A0AAE1U9Q6_9EUCA</name>
<comment type="caution">
    <text evidence="4">The sequence shown here is derived from an EMBL/GenBank/DDBJ whole genome shotgun (WGS) entry which is preliminary data.</text>
</comment>
<dbReference type="GO" id="GO:0016020">
    <property type="term" value="C:membrane"/>
    <property type="evidence" value="ECO:0007669"/>
    <property type="project" value="UniProtKB-SubCell"/>
</dbReference>
<evidence type="ECO:0000259" key="3">
    <source>
        <dbReference type="PROSITE" id="PS50853"/>
    </source>
</evidence>
<feature type="domain" description="Fibronectin type-III" evidence="3">
    <location>
        <begin position="1"/>
        <end position="77"/>
    </location>
</feature>
<organism evidence="4 5">
    <name type="scientific">Petrolisthes manimaculis</name>
    <dbReference type="NCBI Taxonomy" id="1843537"/>
    <lineage>
        <taxon>Eukaryota</taxon>
        <taxon>Metazoa</taxon>
        <taxon>Ecdysozoa</taxon>
        <taxon>Arthropoda</taxon>
        <taxon>Crustacea</taxon>
        <taxon>Multicrustacea</taxon>
        <taxon>Malacostraca</taxon>
        <taxon>Eumalacostraca</taxon>
        <taxon>Eucarida</taxon>
        <taxon>Decapoda</taxon>
        <taxon>Pleocyemata</taxon>
        <taxon>Anomura</taxon>
        <taxon>Galatheoidea</taxon>
        <taxon>Porcellanidae</taxon>
        <taxon>Petrolisthes</taxon>
    </lineage>
</organism>
<dbReference type="CDD" id="cd00063">
    <property type="entry name" value="FN3"/>
    <property type="match status" value="5"/>
</dbReference>
<gene>
    <name evidence="4" type="ORF">Pmani_013382</name>
</gene>
<dbReference type="SUPFAM" id="SSF49265">
    <property type="entry name" value="Fibronectin type III"/>
    <property type="match status" value="3"/>
</dbReference>
<feature type="domain" description="Fibronectin type-III" evidence="3">
    <location>
        <begin position="268"/>
        <end position="360"/>
    </location>
</feature>
<dbReference type="InterPro" id="IPR003961">
    <property type="entry name" value="FN3_dom"/>
</dbReference>
<feature type="compositionally biased region" description="Basic and acidic residues" evidence="1">
    <location>
        <begin position="580"/>
        <end position="594"/>
    </location>
</feature>
<keyword evidence="5" id="KW-1185">Reference proteome</keyword>
<reference evidence="4" key="1">
    <citation type="submission" date="2023-11" db="EMBL/GenBank/DDBJ databases">
        <title>Genome assemblies of two species of porcelain crab, Petrolisthes cinctipes and Petrolisthes manimaculis (Anomura: Porcellanidae).</title>
        <authorList>
            <person name="Angst P."/>
        </authorList>
    </citation>
    <scope>NUCLEOTIDE SEQUENCE</scope>
    <source>
        <strain evidence="4">PB745_02</strain>
        <tissue evidence="4">Gill</tissue>
    </source>
</reference>
<accession>A0AAE1U9Q6</accession>
<dbReference type="Gene3D" id="2.60.40.10">
    <property type="entry name" value="Immunoglobulins"/>
    <property type="match status" value="5"/>
</dbReference>
<evidence type="ECO:0000256" key="1">
    <source>
        <dbReference type="SAM" id="MobiDB-lite"/>
    </source>
</evidence>
<keyword evidence="2" id="KW-0812">Transmembrane</keyword>
<feature type="domain" description="Fibronectin type-III" evidence="3">
    <location>
        <begin position="79"/>
        <end position="167"/>
    </location>
</feature>
<feature type="region of interest" description="Disordered" evidence="1">
    <location>
        <begin position="149"/>
        <end position="168"/>
    </location>
</feature>
<protein>
    <recommendedName>
        <fullName evidence="3">Fibronectin type-III domain-containing protein</fullName>
    </recommendedName>
</protein>
<dbReference type="PRINTS" id="PR00014">
    <property type="entry name" value="FNTYPEIII"/>
</dbReference>
<dbReference type="Proteomes" id="UP001292094">
    <property type="component" value="Unassembled WGS sequence"/>
</dbReference>
<evidence type="ECO:0000256" key="2">
    <source>
        <dbReference type="SAM" id="Phobius"/>
    </source>
</evidence>
<evidence type="ECO:0000313" key="5">
    <source>
        <dbReference type="Proteomes" id="UP001292094"/>
    </source>
</evidence>
<dbReference type="InterPro" id="IPR036116">
    <property type="entry name" value="FN3_sf"/>
</dbReference>
<feature type="transmembrane region" description="Helical" evidence="2">
    <location>
        <begin position="456"/>
        <end position="481"/>
    </location>
</feature>
<dbReference type="InterPro" id="IPR050713">
    <property type="entry name" value="RTP_Phos/Ushers"/>
</dbReference>
<dbReference type="SMART" id="SM00060">
    <property type="entry name" value="FN3"/>
    <property type="match status" value="5"/>
</dbReference>
<dbReference type="EMBL" id="JAWZYT010001114">
    <property type="protein sequence ID" value="KAK4315467.1"/>
    <property type="molecule type" value="Genomic_DNA"/>
</dbReference>
<proteinExistence type="predicted"/>
<feature type="domain" description="Fibronectin type-III" evidence="3">
    <location>
        <begin position="361"/>
        <end position="451"/>
    </location>
</feature>